<dbReference type="AlphaFoldDB" id="J9D4S3"/>
<gene>
    <name evidence="1" type="ORF">EVA_04204</name>
</gene>
<name>J9D4S3_9ZZZZ</name>
<accession>J9D4S3</accession>
<sequence>MGRQRRHCAEPAHPLLYIHTVDSRTIPISRRSNDGLLPNSLYAADFFLWLCANLILPSRWQPAAYCRTTQTCLFWGNGIEPKHSYKEDCRLRQDTNCFK</sequence>
<evidence type="ECO:0000313" key="1">
    <source>
        <dbReference type="EMBL" id="EJX07686.1"/>
    </source>
</evidence>
<proteinExistence type="predicted"/>
<comment type="caution">
    <text evidence="1">The sequence shown here is derived from an EMBL/GenBank/DDBJ whole genome shotgun (WGS) entry which is preliminary data.</text>
</comment>
<reference evidence="1" key="1">
    <citation type="journal article" date="2012" name="PLoS ONE">
        <title>Gene sets for utilization of primary and secondary nutrition supplies in the distal gut of endangered iberian lynx.</title>
        <authorList>
            <person name="Alcaide M."/>
            <person name="Messina E."/>
            <person name="Richter M."/>
            <person name="Bargiela R."/>
            <person name="Peplies J."/>
            <person name="Huws S.A."/>
            <person name="Newbold C.J."/>
            <person name="Golyshin P.N."/>
            <person name="Simon M.A."/>
            <person name="Lopez G."/>
            <person name="Yakimov M.M."/>
            <person name="Ferrer M."/>
        </authorList>
    </citation>
    <scope>NUCLEOTIDE SEQUENCE</scope>
</reference>
<organism evidence="1">
    <name type="scientific">gut metagenome</name>
    <dbReference type="NCBI Taxonomy" id="749906"/>
    <lineage>
        <taxon>unclassified sequences</taxon>
        <taxon>metagenomes</taxon>
        <taxon>organismal metagenomes</taxon>
    </lineage>
</organism>
<dbReference type="EMBL" id="AMCI01000817">
    <property type="protein sequence ID" value="EJX07686.1"/>
    <property type="molecule type" value="Genomic_DNA"/>
</dbReference>
<protein>
    <submittedName>
        <fullName evidence="1">Uncharacterized protein</fullName>
    </submittedName>
</protein>